<comment type="caution">
    <text evidence="3">The sequence shown here is derived from an EMBL/GenBank/DDBJ whole genome shotgun (WGS) entry which is preliminary data.</text>
</comment>
<evidence type="ECO:0000256" key="1">
    <source>
        <dbReference type="SAM" id="MobiDB-lite"/>
    </source>
</evidence>
<dbReference type="InParanoid" id="A0A2P6ND49"/>
<dbReference type="Gene3D" id="6.10.140.530">
    <property type="match status" value="1"/>
</dbReference>
<proteinExistence type="predicted"/>
<dbReference type="OrthoDB" id="58859at2759"/>
<feature type="compositionally biased region" description="Basic and acidic residues" evidence="1">
    <location>
        <begin position="39"/>
        <end position="64"/>
    </location>
</feature>
<feature type="region of interest" description="Disordered" evidence="1">
    <location>
        <begin position="220"/>
        <end position="247"/>
    </location>
</feature>
<dbReference type="PANTHER" id="PTHR33418:SF1">
    <property type="entry name" value="HELICASE-ASSOCIATED DOMAIN-CONTAINING PROTEIN"/>
    <property type="match status" value="1"/>
</dbReference>
<gene>
    <name evidence="3" type="ORF">PROFUN_08748</name>
</gene>
<dbReference type="InterPro" id="IPR005114">
    <property type="entry name" value="Helicase_assoc"/>
</dbReference>
<dbReference type="PANTHER" id="PTHR33418">
    <property type="entry name" value="HELICASE-ASSOCIATED"/>
    <property type="match status" value="1"/>
</dbReference>
<keyword evidence="4" id="KW-1185">Reference proteome</keyword>
<dbReference type="EMBL" id="MDYQ01000115">
    <property type="protein sequence ID" value="PRP81884.1"/>
    <property type="molecule type" value="Genomic_DNA"/>
</dbReference>
<feature type="region of interest" description="Disordered" evidence="1">
    <location>
        <begin position="38"/>
        <end position="64"/>
    </location>
</feature>
<feature type="domain" description="Helicase-associated" evidence="2">
    <location>
        <begin position="329"/>
        <end position="389"/>
    </location>
</feature>
<organism evidence="3 4">
    <name type="scientific">Planoprotostelium fungivorum</name>
    <dbReference type="NCBI Taxonomy" id="1890364"/>
    <lineage>
        <taxon>Eukaryota</taxon>
        <taxon>Amoebozoa</taxon>
        <taxon>Evosea</taxon>
        <taxon>Variosea</taxon>
        <taxon>Cavosteliida</taxon>
        <taxon>Cavosteliaceae</taxon>
        <taxon>Planoprotostelium</taxon>
    </lineage>
</organism>
<feature type="compositionally biased region" description="Basic and acidic residues" evidence="1">
    <location>
        <begin position="221"/>
        <end position="247"/>
    </location>
</feature>
<evidence type="ECO:0000313" key="3">
    <source>
        <dbReference type="EMBL" id="PRP81884.1"/>
    </source>
</evidence>
<accession>A0A2P6ND49</accession>
<dbReference type="Pfam" id="PF03457">
    <property type="entry name" value="HA"/>
    <property type="match status" value="1"/>
</dbReference>
<protein>
    <recommendedName>
        <fullName evidence="2">Helicase-associated domain-containing protein</fullName>
    </recommendedName>
</protein>
<evidence type="ECO:0000259" key="2">
    <source>
        <dbReference type="Pfam" id="PF03457"/>
    </source>
</evidence>
<name>A0A2P6ND49_9EUKA</name>
<evidence type="ECO:0000313" key="4">
    <source>
        <dbReference type="Proteomes" id="UP000241769"/>
    </source>
</evidence>
<reference evidence="3 4" key="1">
    <citation type="journal article" date="2018" name="Genome Biol. Evol.">
        <title>Multiple Roots of Fruiting Body Formation in Amoebozoa.</title>
        <authorList>
            <person name="Hillmann F."/>
            <person name="Forbes G."/>
            <person name="Novohradska S."/>
            <person name="Ferling I."/>
            <person name="Riege K."/>
            <person name="Groth M."/>
            <person name="Westermann M."/>
            <person name="Marz M."/>
            <person name="Spaller T."/>
            <person name="Winckler T."/>
            <person name="Schaap P."/>
            <person name="Glockner G."/>
        </authorList>
    </citation>
    <scope>NUCLEOTIDE SEQUENCE [LARGE SCALE GENOMIC DNA]</scope>
    <source>
        <strain evidence="3 4">Jena</strain>
    </source>
</reference>
<dbReference type="AlphaFoldDB" id="A0A2P6ND49"/>
<sequence length="398" mass="45007">MAISIAAAVVGTTLKLSENLGLFRGFVPSEECLGCREANSNEKKRTEDSRRGEGRNLVSETERPPDVAVATQDRTLDIDYLIQKFMSYPIERPDVLPVARKPTIISDETTFTSTSVASTSYRSISREQKVLKPVDTIVDAGGETRTSRWMHNFQALKVFKEIHNHTNVTRTKPEYKTLGNWSMAISIAAAVVGTTLKLSENLGLFRGFVPSEECLGCREANSNEKKRTEDSRRGEGRNLVSETERPPDVAVATQDRTLDIDYLIQKFMSYPIERPDVLPVARKPTIISDETTFTSTSVASTSYRSISREQKVLKPVDTIVDAGGETRTSRWMHNFQALKVFKEIHNHTNVTRTKPEYKTLGNWVHEQRRKRRNGQLSDAQITLLESLQFDWVKRTNAH</sequence>
<dbReference type="Proteomes" id="UP000241769">
    <property type="component" value="Unassembled WGS sequence"/>
</dbReference>